<dbReference type="OrthoDB" id="1932527at2759"/>
<protein>
    <submittedName>
        <fullName evidence="1">Uncharacterized protein</fullName>
    </submittedName>
</protein>
<dbReference type="EMBL" id="QJKJ01016377">
    <property type="protein sequence ID" value="RDX61066.1"/>
    <property type="molecule type" value="Genomic_DNA"/>
</dbReference>
<name>A0A371E4V5_MUCPR</name>
<feature type="non-terminal residue" evidence="1">
    <location>
        <position position="1"/>
    </location>
</feature>
<dbReference type="AlphaFoldDB" id="A0A371E4V5"/>
<gene>
    <name evidence="1" type="ORF">CR513_60737</name>
</gene>
<reference evidence="1" key="1">
    <citation type="submission" date="2018-05" db="EMBL/GenBank/DDBJ databases">
        <title>Draft genome of Mucuna pruriens seed.</title>
        <authorList>
            <person name="Nnadi N.E."/>
            <person name="Vos R."/>
            <person name="Hasami M.H."/>
            <person name="Devisetty U.K."/>
            <person name="Aguiy J.C."/>
        </authorList>
    </citation>
    <scope>NUCLEOTIDE SEQUENCE [LARGE SCALE GENOMIC DNA]</scope>
    <source>
        <strain evidence="1">JCA_2017</strain>
    </source>
</reference>
<evidence type="ECO:0000313" key="2">
    <source>
        <dbReference type="Proteomes" id="UP000257109"/>
    </source>
</evidence>
<sequence>MSHFSLLQFTNDALLDGDVCAKNLWMIKVILRSIELLLEPKVNFHKKKKKSSMYDINVDENFLKLASNFLYCNIDYFPFKFFRVPYGVNPRRLVLLRLLDFVGMRFVILRSLEDL</sequence>
<organism evidence="1 2">
    <name type="scientific">Mucuna pruriens</name>
    <name type="common">Velvet bean</name>
    <name type="synonym">Dolichos pruriens</name>
    <dbReference type="NCBI Taxonomy" id="157652"/>
    <lineage>
        <taxon>Eukaryota</taxon>
        <taxon>Viridiplantae</taxon>
        <taxon>Streptophyta</taxon>
        <taxon>Embryophyta</taxon>
        <taxon>Tracheophyta</taxon>
        <taxon>Spermatophyta</taxon>
        <taxon>Magnoliopsida</taxon>
        <taxon>eudicotyledons</taxon>
        <taxon>Gunneridae</taxon>
        <taxon>Pentapetalae</taxon>
        <taxon>rosids</taxon>
        <taxon>fabids</taxon>
        <taxon>Fabales</taxon>
        <taxon>Fabaceae</taxon>
        <taxon>Papilionoideae</taxon>
        <taxon>50 kb inversion clade</taxon>
        <taxon>NPAAA clade</taxon>
        <taxon>indigoferoid/millettioid clade</taxon>
        <taxon>Phaseoleae</taxon>
        <taxon>Mucuna</taxon>
    </lineage>
</organism>
<keyword evidence="2" id="KW-1185">Reference proteome</keyword>
<comment type="caution">
    <text evidence="1">The sequence shown here is derived from an EMBL/GenBank/DDBJ whole genome shotgun (WGS) entry which is preliminary data.</text>
</comment>
<dbReference type="Proteomes" id="UP000257109">
    <property type="component" value="Unassembled WGS sequence"/>
</dbReference>
<proteinExistence type="predicted"/>
<evidence type="ECO:0000313" key="1">
    <source>
        <dbReference type="EMBL" id="RDX61066.1"/>
    </source>
</evidence>
<feature type="non-terminal residue" evidence="1">
    <location>
        <position position="115"/>
    </location>
</feature>
<accession>A0A371E4V5</accession>